<dbReference type="EMBL" id="JACHZG010000001">
    <property type="protein sequence ID" value="MBB3327958.1"/>
    <property type="molecule type" value="Genomic_DNA"/>
</dbReference>
<sequence length="301" mass="31548">MTGVPRVLLPALLALALAGCGTIPPPASPPAPAATAPGPSLTSDPSASSTTSSPTARPSVSATSSPTPRPTRPTKAAPTPPPDTWVGHFKGHEVWVPRGHGAAVSFTFDDGPWPGSTSQVLGLLAQHHVHAVFCLIGDQAKTYPSLVKKEVAGGHELCDHSRDHDLTMNKKGRKYVDAEVADGLADVRAAAPHGTPVTFYRQPGGLWDPTVVKAMDAHGLDPLRWSDDPRDWSRPGSAVIVHRVVSHLHPGVVILMHDGGGDRSQSVEALRFLLDAVVAAGWHPVLAPHVKLSAKAAARPQ</sequence>
<feature type="compositionally biased region" description="Low complexity" evidence="1">
    <location>
        <begin position="33"/>
        <end position="66"/>
    </location>
</feature>
<dbReference type="SUPFAM" id="SSF88713">
    <property type="entry name" value="Glycoside hydrolase/deacetylase"/>
    <property type="match status" value="1"/>
</dbReference>
<evidence type="ECO:0000313" key="4">
    <source>
        <dbReference type="EMBL" id="MBB3327958.1"/>
    </source>
</evidence>
<dbReference type="Pfam" id="PF01522">
    <property type="entry name" value="Polysacc_deac_1"/>
    <property type="match status" value="1"/>
</dbReference>
<reference evidence="4 5" key="1">
    <citation type="submission" date="2020-08" db="EMBL/GenBank/DDBJ databases">
        <title>Sequencing the genomes of 1000 actinobacteria strains.</title>
        <authorList>
            <person name="Klenk H.-P."/>
        </authorList>
    </citation>
    <scope>NUCLEOTIDE SEQUENCE [LARGE SCALE GENOMIC DNA]</scope>
    <source>
        <strain evidence="4 5">DSM 11053</strain>
    </source>
</reference>
<dbReference type="Proteomes" id="UP000565572">
    <property type="component" value="Unassembled WGS sequence"/>
</dbReference>
<evidence type="ECO:0000259" key="3">
    <source>
        <dbReference type="PROSITE" id="PS51677"/>
    </source>
</evidence>
<dbReference type="CDD" id="cd10917">
    <property type="entry name" value="CE4_NodB_like_6s_7s"/>
    <property type="match status" value="1"/>
</dbReference>
<dbReference type="PANTHER" id="PTHR10587">
    <property type="entry name" value="GLYCOSYL TRANSFERASE-RELATED"/>
    <property type="match status" value="1"/>
</dbReference>
<dbReference type="GO" id="GO:0005975">
    <property type="term" value="P:carbohydrate metabolic process"/>
    <property type="evidence" value="ECO:0007669"/>
    <property type="project" value="InterPro"/>
</dbReference>
<feature type="signal peptide" evidence="2">
    <location>
        <begin position="1"/>
        <end position="27"/>
    </location>
</feature>
<feature type="chain" id="PRO_5038488855" evidence="2">
    <location>
        <begin position="28"/>
        <end position="301"/>
    </location>
</feature>
<dbReference type="Gene3D" id="3.20.20.370">
    <property type="entry name" value="Glycoside hydrolase/deacetylase"/>
    <property type="match status" value="1"/>
</dbReference>
<feature type="domain" description="NodB homology" evidence="3">
    <location>
        <begin position="102"/>
        <end position="285"/>
    </location>
</feature>
<dbReference type="PROSITE" id="PS51257">
    <property type="entry name" value="PROKAR_LIPOPROTEIN"/>
    <property type="match status" value="1"/>
</dbReference>
<evidence type="ECO:0000256" key="1">
    <source>
        <dbReference type="SAM" id="MobiDB-lite"/>
    </source>
</evidence>
<dbReference type="InterPro" id="IPR011330">
    <property type="entry name" value="Glyco_hydro/deAcase_b/a-brl"/>
</dbReference>
<comment type="caution">
    <text evidence="4">The sequence shown here is derived from an EMBL/GenBank/DDBJ whole genome shotgun (WGS) entry which is preliminary data.</text>
</comment>
<organism evidence="4 5">
    <name type="scientific">Microlunatus antarcticus</name>
    <dbReference type="NCBI Taxonomy" id="53388"/>
    <lineage>
        <taxon>Bacteria</taxon>
        <taxon>Bacillati</taxon>
        <taxon>Actinomycetota</taxon>
        <taxon>Actinomycetes</taxon>
        <taxon>Propionibacteriales</taxon>
        <taxon>Propionibacteriaceae</taxon>
        <taxon>Microlunatus</taxon>
    </lineage>
</organism>
<evidence type="ECO:0000313" key="5">
    <source>
        <dbReference type="Proteomes" id="UP000565572"/>
    </source>
</evidence>
<proteinExistence type="predicted"/>
<dbReference type="InterPro" id="IPR050248">
    <property type="entry name" value="Polysacc_deacetylase_ArnD"/>
</dbReference>
<dbReference type="AlphaFoldDB" id="A0A7W5JX66"/>
<protein>
    <submittedName>
        <fullName evidence="4">Peptidoglycan/xylan/chitin deacetylase (PgdA/CDA1 family)</fullName>
    </submittedName>
</protein>
<feature type="region of interest" description="Disordered" evidence="1">
    <location>
        <begin position="22"/>
        <end position="88"/>
    </location>
</feature>
<feature type="compositionally biased region" description="Pro residues" evidence="1">
    <location>
        <begin position="23"/>
        <end position="32"/>
    </location>
</feature>
<keyword evidence="2" id="KW-0732">Signal</keyword>
<evidence type="ECO:0000256" key="2">
    <source>
        <dbReference type="SAM" id="SignalP"/>
    </source>
</evidence>
<accession>A0A7W5JX66</accession>
<dbReference type="PANTHER" id="PTHR10587:SF137">
    <property type="entry name" value="4-DEOXY-4-FORMAMIDO-L-ARABINOSE-PHOSPHOUNDECAPRENOL DEFORMYLASE ARND-RELATED"/>
    <property type="match status" value="1"/>
</dbReference>
<dbReference type="InterPro" id="IPR002509">
    <property type="entry name" value="NODB_dom"/>
</dbReference>
<name>A0A7W5JX66_9ACTN</name>
<keyword evidence="5" id="KW-1185">Reference proteome</keyword>
<gene>
    <name evidence="4" type="ORF">FHX39_002902</name>
</gene>
<dbReference type="RefSeq" id="WP_183339522.1">
    <property type="nucleotide sequence ID" value="NZ_JACHZG010000001.1"/>
</dbReference>
<dbReference type="GO" id="GO:0016810">
    <property type="term" value="F:hydrolase activity, acting on carbon-nitrogen (but not peptide) bonds"/>
    <property type="evidence" value="ECO:0007669"/>
    <property type="project" value="InterPro"/>
</dbReference>
<dbReference type="PROSITE" id="PS51677">
    <property type="entry name" value="NODB"/>
    <property type="match status" value="1"/>
</dbReference>